<dbReference type="InterPro" id="IPR036866">
    <property type="entry name" value="RibonucZ/Hydroxyglut_hydro"/>
</dbReference>
<dbReference type="InterPro" id="IPR050662">
    <property type="entry name" value="Sec-metab_biosynth-thioest"/>
</dbReference>
<gene>
    <name evidence="2" type="ORF">S12H4_34439</name>
</gene>
<proteinExistence type="predicted"/>
<evidence type="ECO:0000259" key="1">
    <source>
        <dbReference type="SMART" id="SM00849"/>
    </source>
</evidence>
<dbReference type="Gene3D" id="3.60.15.10">
    <property type="entry name" value="Ribonuclease Z/Hydroxyacylglutathione hydrolase-like"/>
    <property type="match status" value="1"/>
</dbReference>
<feature type="non-terminal residue" evidence="2">
    <location>
        <position position="1"/>
    </location>
</feature>
<dbReference type="PANTHER" id="PTHR23131">
    <property type="entry name" value="ENDORIBONUCLEASE LACTB2"/>
    <property type="match status" value="1"/>
</dbReference>
<dbReference type="SMART" id="SM00849">
    <property type="entry name" value="Lactamase_B"/>
    <property type="match status" value="1"/>
</dbReference>
<feature type="non-terminal residue" evidence="2">
    <location>
        <position position="272"/>
    </location>
</feature>
<organism evidence="2">
    <name type="scientific">marine sediment metagenome</name>
    <dbReference type="NCBI Taxonomy" id="412755"/>
    <lineage>
        <taxon>unclassified sequences</taxon>
        <taxon>metagenomes</taxon>
        <taxon>ecological metagenomes</taxon>
    </lineage>
</organism>
<dbReference type="InterPro" id="IPR001279">
    <property type="entry name" value="Metallo-B-lactamas"/>
</dbReference>
<name>X1SCY6_9ZZZZ</name>
<dbReference type="AlphaFoldDB" id="X1SCY6"/>
<dbReference type="EMBL" id="BARW01020373">
    <property type="protein sequence ID" value="GAI90843.1"/>
    <property type="molecule type" value="Genomic_DNA"/>
</dbReference>
<accession>X1SCY6</accession>
<sequence length="272" mass="30863">LRATNSYVIKGTERSLIVDTGWNREDCMEALVSGFKECSVDLEQADFFITHMHADHSGLVSGLAAEGARIYFGQADAEIIRSSTPEHWERMISFASKCGFPKEELERAIGNHPGRRYSPDNSLNFCILKDGDTIDIGDYLFKCVETPGHTPGHICLYEPGKKVFICGDHILFDITPNITLSSEERNPLREYLVSLDKVYDLEVELVLPGHRSVFRNQKGRIRELEQHHQARLEEVISILAKGKQNAFQITSQMTWDIGHKSWVLFPPAQKLF</sequence>
<reference evidence="2" key="1">
    <citation type="journal article" date="2014" name="Front. Microbiol.">
        <title>High frequency of phylogenetically diverse reductive dehalogenase-homologous genes in deep subseafloor sedimentary metagenomes.</title>
        <authorList>
            <person name="Kawai M."/>
            <person name="Futagami T."/>
            <person name="Toyoda A."/>
            <person name="Takaki Y."/>
            <person name="Nishi S."/>
            <person name="Hori S."/>
            <person name="Arai W."/>
            <person name="Tsubouchi T."/>
            <person name="Morono Y."/>
            <person name="Uchiyama I."/>
            <person name="Ito T."/>
            <person name="Fujiyama A."/>
            <person name="Inagaki F."/>
            <person name="Takami H."/>
        </authorList>
    </citation>
    <scope>NUCLEOTIDE SEQUENCE</scope>
    <source>
        <strain evidence="2">Expedition CK06-06</strain>
    </source>
</reference>
<dbReference type="PANTHER" id="PTHR23131:SF4">
    <property type="entry name" value="METALLO-BETA-LACTAMASE SUPERFAMILY POTEIN"/>
    <property type="match status" value="1"/>
</dbReference>
<feature type="domain" description="Metallo-beta-lactamase" evidence="1">
    <location>
        <begin position="3"/>
        <end position="210"/>
    </location>
</feature>
<protein>
    <recommendedName>
        <fullName evidence="1">Metallo-beta-lactamase domain-containing protein</fullName>
    </recommendedName>
</protein>
<dbReference type="Pfam" id="PF00753">
    <property type="entry name" value="Lactamase_B"/>
    <property type="match status" value="1"/>
</dbReference>
<dbReference type="SUPFAM" id="SSF56281">
    <property type="entry name" value="Metallo-hydrolase/oxidoreductase"/>
    <property type="match status" value="1"/>
</dbReference>
<evidence type="ECO:0000313" key="2">
    <source>
        <dbReference type="EMBL" id="GAI90843.1"/>
    </source>
</evidence>
<dbReference type="CDD" id="cd07725">
    <property type="entry name" value="TTHA1429-like_MBL-fold"/>
    <property type="match status" value="1"/>
</dbReference>
<comment type="caution">
    <text evidence="2">The sequence shown here is derived from an EMBL/GenBank/DDBJ whole genome shotgun (WGS) entry which is preliminary data.</text>
</comment>